<comment type="caution">
    <text evidence="7">The sequence shown here is derived from an EMBL/GenBank/DDBJ whole genome shotgun (WGS) entry which is preliminary data.</text>
</comment>
<protein>
    <submittedName>
        <fullName evidence="7">O-methyltransferase</fullName>
    </submittedName>
</protein>
<evidence type="ECO:0000256" key="3">
    <source>
        <dbReference type="ARBA" id="ARBA00022691"/>
    </source>
</evidence>
<dbReference type="PANTHER" id="PTHR43712:SF2">
    <property type="entry name" value="O-METHYLTRANSFERASE CICE"/>
    <property type="match status" value="1"/>
</dbReference>
<proteinExistence type="predicted"/>
<evidence type="ECO:0000256" key="4">
    <source>
        <dbReference type="PIRSR" id="PIRSR005739-1"/>
    </source>
</evidence>
<dbReference type="Gene3D" id="3.40.50.150">
    <property type="entry name" value="Vaccinia Virus protein VP39"/>
    <property type="match status" value="1"/>
</dbReference>
<evidence type="ECO:0000259" key="5">
    <source>
        <dbReference type="Pfam" id="PF00891"/>
    </source>
</evidence>
<dbReference type="InterPro" id="IPR012967">
    <property type="entry name" value="COMT_dimerisation"/>
</dbReference>
<dbReference type="Pfam" id="PF08100">
    <property type="entry name" value="Dimerisation"/>
    <property type="match status" value="1"/>
</dbReference>
<dbReference type="PANTHER" id="PTHR43712">
    <property type="entry name" value="PUTATIVE (AFU_ORTHOLOGUE AFUA_4G14580)-RELATED"/>
    <property type="match status" value="1"/>
</dbReference>
<keyword evidence="2 7" id="KW-0808">Transferase</keyword>
<dbReference type="Proteomes" id="UP000284824">
    <property type="component" value="Unassembled WGS sequence"/>
</dbReference>
<accession>A0A438MPI8</accession>
<reference evidence="7 8" key="1">
    <citation type="submission" date="2019-01" db="EMBL/GenBank/DDBJ databases">
        <title>Sequencing the genomes of 1000 actinobacteria strains.</title>
        <authorList>
            <person name="Klenk H.-P."/>
        </authorList>
    </citation>
    <scope>NUCLEOTIDE SEQUENCE [LARGE SCALE GENOMIC DNA]</scope>
    <source>
        <strain evidence="7 8">DSM 43925</strain>
    </source>
</reference>
<dbReference type="Gene3D" id="1.10.10.10">
    <property type="entry name" value="Winged helix-like DNA-binding domain superfamily/Winged helix DNA-binding domain"/>
    <property type="match status" value="1"/>
</dbReference>
<dbReference type="InterPro" id="IPR001077">
    <property type="entry name" value="COMT_C"/>
</dbReference>
<keyword evidence="3" id="KW-0949">S-adenosyl-L-methionine</keyword>
<evidence type="ECO:0000259" key="6">
    <source>
        <dbReference type="Pfam" id="PF08100"/>
    </source>
</evidence>
<dbReference type="SUPFAM" id="SSF46785">
    <property type="entry name" value="Winged helix' DNA-binding domain"/>
    <property type="match status" value="1"/>
</dbReference>
<sequence>MSSSGKPVWEAIYGLSRFAALAAVAELGCADHLADGPRRVDELADLCGADAPSLHRALREVASMGIVRSTDDGYELTEHGMTLRSGAPGSLRPAVRAIAQEGLWYAIGALTRTVRTGRSAFAERYGSFYAYLDRDPALRTLFDEYMIARTRPYLGTIAASYDFSRFHTLVDVGGGRGHLLAAVLAGHPRLKGVLFDLDHVVPGAARALGERGVADRCRLVAGDFFDSVPPGADAYLLASVLHNWSDQEAVRILRNVRSAMSPGGTLFVLEMVLPDDDSPHPGKDMDIRMLAVFDGGMERTRQEYTTLLRAAGFRLAEVIPLPGSFALVVADGDPGG</sequence>
<dbReference type="RefSeq" id="WP_127939808.1">
    <property type="nucleotide sequence ID" value="NZ_SAUN01000001.1"/>
</dbReference>
<dbReference type="SUPFAM" id="SSF53335">
    <property type="entry name" value="S-adenosyl-L-methionine-dependent methyltransferases"/>
    <property type="match status" value="1"/>
</dbReference>
<dbReference type="InterPro" id="IPR036390">
    <property type="entry name" value="WH_DNA-bd_sf"/>
</dbReference>
<dbReference type="GO" id="GO:0046983">
    <property type="term" value="F:protein dimerization activity"/>
    <property type="evidence" value="ECO:0007669"/>
    <property type="project" value="InterPro"/>
</dbReference>
<evidence type="ECO:0000313" key="8">
    <source>
        <dbReference type="Proteomes" id="UP000284824"/>
    </source>
</evidence>
<dbReference type="AlphaFoldDB" id="A0A438MPI8"/>
<dbReference type="PIRSF" id="PIRSF005739">
    <property type="entry name" value="O-mtase"/>
    <property type="match status" value="1"/>
</dbReference>
<evidence type="ECO:0000256" key="2">
    <source>
        <dbReference type="ARBA" id="ARBA00022679"/>
    </source>
</evidence>
<dbReference type="CDD" id="cd02440">
    <property type="entry name" value="AdoMet_MTases"/>
    <property type="match status" value="1"/>
</dbReference>
<dbReference type="InterPro" id="IPR029063">
    <property type="entry name" value="SAM-dependent_MTases_sf"/>
</dbReference>
<dbReference type="GO" id="GO:0032259">
    <property type="term" value="P:methylation"/>
    <property type="evidence" value="ECO:0007669"/>
    <property type="project" value="UniProtKB-KW"/>
</dbReference>
<dbReference type="Pfam" id="PF00891">
    <property type="entry name" value="Methyltransf_2"/>
    <property type="match status" value="1"/>
</dbReference>
<feature type="domain" description="O-methyltransferase dimerisation" evidence="6">
    <location>
        <begin position="9"/>
        <end position="82"/>
    </location>
</feature>
<feature type="active site" description="Proton acceptor" evidence="4">
    <location>
        <position position="242"/>
    </location>
</feature>
<feature type="domain" description="O-methyltransferase C-terminal" evidence="5">
    <location>
        <begin position="110"/>
        <end position="314"/>
    </location>
</feature>
<gene>
    <name evidence="7" type="ORF">EDD27_10285</name>
</gene>
<dbReference type="PROSITE" id="PS51683">
    <property type="entry name" value="SAM_OMT_II"/>
    <property type="match status" value="1"/>
</dbReference>
<dbReference type="EMBL" id="SAUN01000001">
    <property type="protein sequence ID" value="RVX47355.1"/>
    <property type="molecule type" value="Genomic_DNA"/>
</dbReference>
<keyword evidence="8" id="KW-1185">Reference proteome</keyword>
<dbReference type="InterPro" id="IPR036388">
    <property type="entry name" value="WH-like_DNA-bd_sf"/>
</dbReference>
<dbReference type="InterPro" id="IPR016461">
    <property type="entry name" value="COMT-like"/>
</dbReference>
<evidence type="ECO:0000313" key="7">
    <source>
        <dbReference type="EMBL" id="RVX47355.1"/>
    </source>
</evidence>
<dbReference type="GO" id="GO:0008171">
    <property type="term" value="F:O-methyltransferase activity"/>
    <property type="evidence" value="ECO:0007669"/>
    <property type="project" value="InterPro"/>
</dbReference>
<dbReference type="Gene3D" id="1.10.287.1350">
    <property type="match status" value="1"/>
</dbReference>
<evidence type="ECO:0000256" key="1">
    <source>
        <dbReference type="ARBA" id="ARBA00022603"/>
    </source>
</evidence>
<organism evidence="7 8">
    <name type="scientific">Nonomuraea polychroma</name>
    <dbReference type="NCBI Taxonomy" id="46176"/>
    <lineage>
        <taxon>Bacteria</taxon>
        <taxon>Bacillati</taxon>
        <taxon>Actinomycetota</taxon>
        <taxon>Actinomycetes</taxon>
        <taxon>Streptosporangiales</taxon>
        <taxon>Streptosporangiaceae</taxon>
        <taxon>Nonomuraea</taxon>
    </lineage>
</organism>
<name>A0A438MPI8_9ACTN</name>
<dbReference type="OrthoDB" id="4145676at2"/>
<keyword evidence="1 7" id="KW-0489">Methyltransferase</keyword>